<organism evidence="1 2">
    <name type="scientific">Nocardioides aurantiacus</name>
    <dbReference type="NCBI Taxonomy" id="86796"/>
    <lineage>
        <taxon>Bacteria</taxon>
        <taxon>Bacillati</taxon>
        <taxon>Actinomycetota</taxon>
        <taxon>Actinomycetes</taxon>
        <taxon>Propionibacteriales</taxon>
        <taxon>Nocardioidaceae</taxon>
        <taxon>Nocardioides</taxon>
    </lineage>
</organism>
<evidence type="ECO:0000313" key="2">
    <source>
        <dbReference type="Proteomes" id="UP000281738"/>
    </source>
</evidence>
<comment type="caution">
    <text evidence="1">The sequence shown here is derived from an EMBL/GenBank/DDBJ whole genome shotgun (WGS) entry which is preliminary data.</text>
</comment>
<keyword evidence="2" id="KW-1185">Reference proteome</keyword>
<dbReference type="Proteomes" id="UP000281738">
    <property type="component" value="Unassembled WGS sequence"/>
</dbReference>
<dbReference type="OrthoDB" id="834556at2"/>
<evidence type="ECO:0000313" key="1">
    <source>
        <dbReference type="EMBL" id="ROR89832.1"/>
    </source>
</evidence>
<name>A0A3N2CQM4_9ACTN</name>
<dbReference type="AlphaFoldDB" id="A0A3N2CQM4"/>
<dbReference type="SUPFAM" id="SSF160104">
    <property type="entry name" value="Acetoacetate decarboxylase-like"/>
    <property type="match status" value="1"/>
</dbReference>
<protein>
    <submittedName>
        <fullName evidence="1">Acetoacetate decarboxylase</fullName>
    </submittedName>
</protein>
<accession>A0A3N2CQM4</accession>
<dbReference type="EMBL" id="RKHO01000001">
    <property type="protein sequence ID" value="ROR89832.1"/>
    <property type="molecule type" value="Genomic_DNA"/>
</dbReference>
<reference evidence="1 2" key="1">
    <citation type="submission" date="2018-11" db="EMBL/GenBank/DDBJ databases">
        <title>Sequencing the genomes of 1000 actinobacteria strains.</title>
        <authorList>
            <person name="Klenk H.-P."/>
        </authorList>
    </citation>
    <scope>NUCLEOTIDE SEQUENCE [LARGE SCALE GENOMIC DNA]</scope>
    <source>
        <strain evidence="1 2">DSM 12652</strain>
    </source>
</reference>
<proteinExistence type="predicted"/>
<dbReference type="InterPro" id="IPR023375">
    <property type="entry name" value="ADC_dom_sf"/>
</dbReference>
<gene>
    <name evidence="1" type="ORF">EDD33_0662</name>
</gene>
<sequence>MTGPATYPPSPWTLHGQLWLSLFRVRRGADPQHPDRPAGLYGVALVSYEDPSPLVYRELLCARPLGADVGITDIWVDSPASRAGGRDLWAIPKELASFRRTTRGRAERHATWEIGDEAATWASIEVTDAGPRTPRVPFAFRTRQVRDDGSVVVTPVRGTARLGRSTARWTAYDEGPLAWLAGERPLVTLRATDFAMEFGRAGG</sequence>
<dbReference type="Gene3D" id="2.40.400.10">
    <property type="entry name" value="Acetoacetate decarboxylase-like"/>
    <property type="match status" value="1"/>
</dbReference>
<dbReference type="RefSeq" id="WP_123392962.1">
    <property type="nucleotide sequence ID" value="NZ_RKHO01000001.1"/>
</dbReference>